<reference evidence="2 3" key="1">
    <citation type="submission" date="2018-10" db="EMBL/GenBank/DDBJ databases">
        <title>A high-quality apple genome assembly.</title>
        <authorList>
            <person name="Hu J."/>
        </authorList>
    </citation>
    <scope>NUCLEOTIDE SEQUENCE [LARGE SCALE GENOMIC DNA]</scope>
    <source>
        <strain evidence="3">cv. HFTH1</strain>
        <tissue evidence="2">Young leaf</tissue>
    </source>
</reference>
<dbReference type="PANTHER" id="PTHR31373">
    <property type="entry name" value="OS06G0652100 PROTEIN"/>
    <property type="match status" value="1"/>
</dbReference>
<organism evidence="2 3">
    <name type="scientific">Malus domestica</name>
    <name type="common">Apple</name>
    <name type="synonym">Pyrus malus</name>
    <dbReference type="NCBI Taxonomy" id="3750"/>
    <lineage>
        <taxon>Eukaryota</taxon>
        <taxon>Viridiplantae</taxon>
        <taxon>Streptophyta</taxon>
        <taxon>Embryophyta</taxon>
        <taxon>Tracheophyta</taxon>
        <taxon>Spermatophyta</taxon>
        <taxon>Magnoliopsida</taxon>
        <taxon>eudicotyledons</taxon>
        <taxon>Gunneridae</taxon>
        <taxon>Pentapetalae</taxon>
        <taxon>rosids</taxon>
        <taxon>fabids</taxon>
        <taxon>Rosales</taxon>
        <taxon>Rosaceae</taxon>
        <taxon>Amygdaloideae</taxon>
        <taxon>Maleae</taxon>
        <taxon>Malus</taxon>
    </lineage>
</organism>
<proteinExistence type="predicted"/>
<dbReference type="AlphaFoldDB" id="A0A498JY93"/>
<feature type="domain" description="DUF2828" evidence="1">
    <location>
        <begin position="2"/>
        <end position="60"/>
    </location>
</feature>
<name>A0A498JY93_MALDO</name>
<dbReference type="PANTHER" id="PTHR31373:SF17">
    <property type="entry name" value="OS06G0652100 PROTEIN"/>
    <property type="match status" value="1"/>
</dbReference>
<gene>
    <name evidence="2" type="ORF">DVH24_030537</name>
</gene>
<keyword evidence="3" id="KW-1185">Reference proteome</keyword>
<accession>A0A498JY93</accession>
<dbReference type="InterPro" id="IPR058580">
    <property type="entry name" value="DUF2828"/>
</dbReference>
<evidence type="ECO:0000313" key="2">
    <source>
        <dbReference type="EMBL" id="RXI00047.1"/>
    </source>
</evidence>
<dbReference type="Proteomes" id="UP000290289">
    <property type="component" value="Chromosome 5"/>
</dbReference>
<dbReference type="Pfam" id="PF11443">
    <property type="entry name" value="DUF2828"/>
    <property type="match status" value="2"/>
</dbReference>
<dbReference type="InterPro" id="IPR011205">
    <property type="entry name" value="UCP015417_vWA"/>
</dbReference>
<evidence type="ECO:0000313" key="3">
    <source>
        <dbReference type="Proteomes" id="UP000290289"/>
    </source>
</evidence>
<protein>
    <recommendedName>
        <fullName evidence="1">DUF2828 domain-containing protein</fullName>
    </recommendedName>
</protein>
<comment type="caution">
    <text evidence="2">The sequence shown here is derived from an EMBL/GenBank/DDBJ whole genome shotgun (WGS) entry which is preliminary data.</text>
</comment>
<dbReference type="EMBL" id="RDQH01000331">
    <property type="protein sequence ID" value="RXI00047.1"/>
    <property type="molecule type" value="Genomic_DNA"/>
</dbReference>
<evidence type="ECO:0000259" key="1">
    <source>
        <dbReference type="Pfam" id="PF11443"/>
    </source>
</evidence>
<sequence length="158" mass="18062">MQQILSLPWPHNPFTTLKLILYLGDNIDDYEVFYTVLLWFHYNHPKTLASNIEPFVGDYCVTHIIDTIAIANKAAKMYQSDSNFQFLHDRVSDFLINRLKSDIENLKKKKKNQTNGDGDGDGDSDDAIVFSMAAGYLPYTGYRAATQLCESIARKLFQ</sequence>
<feature type="domain" description="DUF2828" evidence="1">
    <location>
        <begin position="71"/>
        <end position="158"/>
    </location>
</feature>